<dbReference type="RefSeq" id="WP_413258587.1">
    <property type="nucleotide sequence ID" value="NZ_JBHFNS010000069.1"/>
</dbReference>
<dbReference type="EMBL" id="JBHFNS010000069">
    <property type="protein sequence ID" value="MFB2937095.1"/>
    <property type="molecule type" value="Genomic_DNA"/>
</dbReference>
<comment type="caution">
    <text evidence="1">The sequence shown here is derived from an EMBL/GenBank/DDBJ whole genome shotgun (WGS) entry which is preliminary data.</text>
</comment>
<gene>
    <name evidence="1" type="ORF">ACE1B6_17750</name>
</gene>
<accession>A0ABV4YGV6</accession>
<dbReference type="Proteomes" id="UP001576776">
    <property type="component" value="Unassembled WGS sequence"/>
</dbReference>
<evidence type="ECO:0000313" key="1">
    <source>
        <dbReference type="EMBL" id="MFB2937095.1"/>
    </source>
</evidence>
<keyword evidence="2" id="KW-1185">Reference proteome</keyword>
<protein>
    <submittedName>
        <fullName evidence="1">Uncharacterized protein</fullName>
    </submittedName>
</protein>
<reference evidence="1 2" key="1">
    <citation type="submission" date="2024-09" db="EMBL/GenBank/DDBJ databases">
        <title>Floridaenema gen nov. (Aerosakkonemataceae, Aerosakkonematales ord. nov., Cyanobacteria) from benthic tropical and subtropical fresh waters, with the description of four new species.</title>
        <authorList>
            <person name="Moretto J.A."/>
            <person name="Berthold D.E."/>
            <person name="Lefler F.W."/>
            <person name="Huang I.-S."/>
            <person name="Laughinghouse H. IV."/>
        </authorList>
    </citation>
    <scope>NUCLEOTIDE SEQUENCE [LARGE SCALE GENOMIC DNA]</scope>
    <source>
        <strain evidence="1 2">BLCC-F154</strain>
    </source>
</reference>
<name>A0ABV4YGV6_9CYAN</name>
<sequence length="122" mass="14309">MSDALDNTIEIVSNADKCLVYDLPILQRGLLWTDIVKWWASQHNLPFPEEKTEENLFVRLKKSLAPDSPGEILLFETYFSHFREKLGEALPALVPQVYLHYDPKTLKELKEKNGYQDKEWIF</sequence>
<organism evidence="1 2">
    <name type="scientific">Floridaenema fluviatile BLCC-F154</name>
    <dbReference type="NCBI Taxonomy" id="3153640"/>
    <lineage>
        <taxon>Bacteria</taxon>
        <taxon>Bacillati</taxon>
        <taxon>Cyanobacteriota</taxon>
        <taxon>Cyanophyceae</taxon>
        <taxon>Oscillatoriophycideae</taxon>
        <taxon>Aerosakkonematales</taxon>
        <taxon>Aerosakkonemataceae</taxon>
        <taxon>Floridanema</taxon>
        <taxon>Floridanema fluviatile</taxon>
    </lineage>
</organism>
<evidence type="ECO:0000313" key="2">
    <source>
        <dbReference type="Proteomes" id="UP001576776"/>
    </source>
</evidence>
<proteinExistence type="predicted"/>